<dbReference type="Proteomes" id="UP000590564">
    <property type="component" value="Unassembled WGS sequence"/>
</dbReference>
<evidence type="ECO:0000313" key="2">
    <source>
        <dbReference type="EMBL" id="MBB6497871.1"/>
    </source>
</evidence>
<gene>
    <name evidence="1" type="ORF">HNP96_001901</name>
    <name evidence="2" type="ORF">HNP96_001932</name>
</gene>
<dbReference type="EMBL" id="JACHED010000010">
    <property type="protein sequence ID" value="MBB6497871.1"/>
    <property type="molecule type" value="Genomic_DNA"/>
</dbReference>
<comment type="caution">
    <text evidence="1">The sequence shown here is derived from an EMBL/GenBank/DDBJ whole genome shotgun (WGS) entry which is preliminary data.</text>
</comment>
<dbReference type="EMBL" id="JACHED010000007">
    <property type="protein sequence ID" value="MBB6497840.1"/>
    <property type="molecule type" value="Genomic_DNA"/>
</dbReference>
<accession>A0A7J9SFB6</accession>
<name>A0A7J9SFB6_METMI</name>
<feature type="non-terminal residue" evidence="1">
    <location>
        <position position="27"/>
    </location>
</feature>
<reference evidence="1 3" key="1">
    <citation type="submission" date="2020-08" db="EMBL/GenBank/DDBJ databases">
        <title>Genomic Encyclopedia of Type Strains, Phase IV (KMG-V): Genome sequencing to study the core and pangenomes of soil and plant-associated prokaryotes.</title>
        <authorList>
            <person name="Whitman W."/>
        </authorList>
    </citation>
    <scope>NUCLEOTIDE SEQUENCE [LARGE SCALE GENOMIC DNA]</scope>
    <source>
        <strain evidence="1 3">D1</strain>
    </source>
</reference>
<dbReference type="AlphaFoldDB" id="A0A7J9SFB6"/>
<proteinExistence type="predicted"/>
<evidence type="ECO:0000313" key="3">
    <source>
        <dbReference type="Proteomes" id="UP000590564"/>
    </source>
</evidence>
<protein>
    <submittedName>
        <fullName evidence="1">Uncharacterized protein</fullName>
    </submittedName>
</protein>
<evidence type="ECO:0000313" key="1">
    <source>
        <dbReference type="EMBL" id="MBB6497840.1"/>
    </source>
</evidence>
<organism evidence="1 3">
    <name type="scientific">Methanococcus maripaludis</name>
    <name type="common">Methanococcus deltae</name>
    <dbReference type="NCBI Taxonomy" id="39152"/>
    <lineage>
        <taxon>Archaea</taxon>
        <taxon>Methanobacteriati</taxon>
        <taxon>Methanobacteriota</taxon>
        <taxon>Methanomada group</taxon>
        <taxon>Methanococci</taxon>
        <taxon>Methanococcales</taxon>
        <taxon>Methanococcaceae</taxon>
        <taxon>Methanococcus</taxon>
    </lineage>
</organism>
<sequence length="27" mass="3114">MSAEIEEKVLRNLKSHEELSDILKSTL</sequence>